<dbReference type="KEGG" id="pkz:C5L36_0A05360"/>
<sequence>MINCVDQQHRFVYSLSVTLIQRAMIVLLDNTLHAYDDPVRLFFDYVRYISRQVTIFRVISTQTSSISEYLTNAKTTGDYLKGEVGPTNFREIWSGQRYGPAFNASIEKYKDIHSKKDDYVSIIPLVNQHDEFLKRWYILNEARSHFKLPHEIAIDPVKRLVKSLKSAIRHFSRNIDVPYPDPNWVLNYFIVTPNQEKKIKEMLKIMKGMGVPLPIVSIVDIIKEYQDVLLEMKCSKFLKDSVPVSDFARYCIVLRHHIFGADPRARKDLVLFWKLIWEEWNCTSDEERSRKMIGDVGLHRGWADDDEMGLFIESSEGSEEEISWNIDDSLECVLEDTIGESSTYTSDVSPRPIAKELVTHPNEGFTDSRFDVDITDTNRTLSLEDTQSLAGADATDITHDLHKEDQTIDLELKAACAKSSEPQIVLENQDYNEDKSHMSTSSVSENLDINKNELEMTLVSDHLNETPNEIKGADKETKDEIHVENLGTCELSLVSDTYTSRLSKISPTSPGYDADTNEELCDIDNVNIDQILEDGIEQYFPQSKIVPAKSFRSDSIFSAISTATDIDPDLFKEPGALTAMLDVSSSSAGSSALNSELDNDDIIIPLRSLEGKDETIPEKIDMFEKLSGHTRKHRQLNHGISYEDTVASEAETENVKRILKPAIKRADTSTVLELKEFIENKPELISLKTVTDFEDPRKAIAKKHSVKKGRSISEIFSALLDDNMRDLSVSAEYKNKIVRPQDLYNRIKIDSDKPWELLSRRTKEKYYGAFLRRYDDVINTPESGKLVLSDLLEIVKVCVDFNDYKHKVIQYAINIVDQDDLSSRQSSTDNDNSDIESLMSLKSRNSHRSIQSLANNQFISSMNMQRGSSNNSFNSMQGLFKTENS</sequence>
<proteinExistence type="predicted"/>
<organism evidence="2 3">
    <name type="scientific">Pichia kudriavzevii</name>
    <name type="common">Yeast</name>
    <name type="synonym">Issatchenkia orientalis</name>
    <dbReference type="NCBI Taxonomy" id="4909"/>
    <lineage>
        <taxon>Eukaryota</taxon>
        <taxon>Fungi</taxon>
        <taxon>Dikarya</taxon>
        <taxon>Ascomycota</taxon>
        <taxon>Saccharomycotina</taxon>
        <taxon>Pichiomycetes</taxon>
        <taxon>Pichiales</taxon>
        <taxon>Pichiaceae</taxon>
        <taxon>Pichia</taxon>
    </lineage>
</organism>
<dbReference type="OrthoDB" id="3995357at2759"/>
<dbReference type="GeneID" id="40381650"/>
<feature type="region of interest" description="Disordered" evidence="1">
    <location>
        <begin position="864"/>
        <end position="885"/>
    </location>
</feature>
<name>A0A2U9QY29_PICKU</name>
<evidence type="ECO:0000313" key="2">
    <source>
        <dbReference type="EMBL" id="AWU73940.1"/>
    </source>
</evidence>
<evidence type="ECO:0000313" key="3">
    <source>
        <dbReference type="Proteomes" id="UP000249293"/>
    </source>
</evidence>
<dbReference type="AlphaFoldDB" id="A0A2U9QY29"/>
<dbReference type="RefSeq" id="XP_029319417.1">
    <property type="nucleotide sequence ID" value="XM_029463557.1"/>
</dbReference>
<protein>
    <submittedName>
        <fullName evidence="2">Uncharacterized protein</fullName>
    </submittedName>
</protein>
<reference evidence="2 3" key="1">
    <citation type="submission" date="2018-06" db="EMBL/GenBank/DDBJ databases">
        <title>Population genomics shows no distinction between pathogenic Candida krusei and environmental Pichia kudriavzevii: One species, four names.</title>
        <authorList>
            <person name="Douglass A.P."/>
            <person name="Offei B."/>
            <person name="Braun-Galleani S."/>
            <person name="Coughlan A.Y."/>
            <person name="Martos A."/>
            <person name="Ortiz-Merino R.A."/>
            <person name="Byrne K.P."/>
            <person name="Wolfe K.H."/>
        </authorList>
    </citation>
    <scope>NUCLEOTIDE SEQUENCE [LARGE SCALE GENOMIC DNA]</scope>
    <source>
        <strain evidence="2 3">CBS573</strain>
    </source>
</reference>
<keyword evidence="3" id="KW-1185">Reference proteome</keyword>
<gene>
    <name evidence="2" type="ORF">C5L36_0A05360</name>
</gene>
<dbReference type="VEuPathDB" id="FungiDB:C5L36_0A05360"/>
<accession>A0A2U9QY29</accession>
<evidence type="ECO:0000256" key="1">
    <source>
        <dbReference type="SAM" id="MobiDB-lite"/>
    </source>
</evidence>
<dbReference type="Proteomes" id="UP000249293">
    <property type="component" value="Chromosome 1"/>
</dbReference>
<dbReference type="EMBL" id="CP028773">
    <property type="protein sequence ID" value="AWU73940.1"/>
    <property type="molecule type" value="Genomic_DNA"/>
</dbReference>